<sequence>MSTPRWQRPDTTGMTAAEAVAYLLARCPWGAAQTHTGLQKHLIEETHELIGALDDYAADPHERTAAEVEVELGDVLYQVLFHAALLDRQAAGGQALASMRDHEDLPGEPLTPAAIRRVDARLTEKIIRRHPHVFDSTAPVDIDEVERRYEAIKTAERAAARQLAPDPDPAGEHAAGQQAAAAARASFDSLPASVPALTRAQAVLGRIERLALDQPDTSGPDTTGPTTSGSATTPGQAPTPGQALAASGAEAELGRALFALVSRAHAQGLDAEAALRRVTSEVEDAAVEQARRQAVEGGDDTADARR</sequence>
<feature type="compositionally biased region" description="Low complexity" evidence="1">
    <location>
        <begin position="213"/>
        <end position="236"/>
    </location>
</feature>
<dbReference type="GO" id="GO:0047429">
    <property type="term" value="F:nucleoside triphosphate diphosphatase activity"/>
    <property type="evidence" value="ECO:0007669"/>
    <property type="project" value="TreeGrafter"/>
</dbReference>
<feature type="domain" description="NTP pyrophosphohydrolase MazG-like" evidence="2">
    <location>
        <begin position="33"/>
        <end position="89"/>
    </location>
</feature>
<name>A0A2N6PE96_9MICO</name>
<accession>A0A2N6PE96</accession>
<dbReference type="OrthoDB" id="9808939at2"/>
<evidence type="ECO:0000256" key="1">
    <source>
        <dbReference type="SAM" id="MobiDB-lite"/>
    </source>
</evidence>
<dbReference type="Pfam" id="PF03819">
    <property type="entry name" value="MazG"/>
    <property type="match status" value="1"/>
</dbReference>
<dbReference type="RefSeq" id="WP_102163137.1">
    <property type="nucleotide sequence ID" value="NZ_PNFZ01000011.1"/>
</dbReference>
<dbReference type="InterPro" id="IPR048015">
    <property type="entry name" value="NTP-PPase_MazG-like_N"/>
</dbReference>
<feature type="region of interest" description="Disordered" evidence="1">
    <location>
        <begin position="158"/>
        <end position="180"/>
    </location>
</feature>
<dbReference type="SUPFAM" id="SSF101386">
    <property type="entry name" value="all-alpha NTP pyrophosphatases"/>
    <property type="match status" value="1"/>
</dbReference>
<dbReference type="Gene3D" id="1.10.287.1080">
    <property type="entry name" value="MazG-like"/>
    <property type="match status" value="2"/>
</dbReference>
<comment type="caution">
    <text evidence="3">The sequence shown here is derived from an EMBL/GenBank/DDBJ whole genome shotgun (WGS) entry which is preliminary data.</text>
</comment>
<proteinExistence type="predicted"/>
<feature type="region of interest" description="Disordered" evidence="1">
    <location>
        <begin position="283"/>
        <end position="306"/>
    </location>
</feature>
<gene>
    <name evidence="3" type="ORF">CJ198_13525</name>
</gene>
<dbReference type="InterPro" id="IPR004518">
    <property type="entry name" value="MazG-like_dom"/>
</dbReference>
<dbReference type="GO" id="GO:0046052">
    <property type="term" value="P:UTP catabolic process"/>
    <property type="evidence" value="ECO:0007669"/>
    <property type="project" value="TreeGrafter"/>
</dbReference>
<dbReference type="CDD" id="cd11528">
    <property type="entry name" value="NTP-PPase_MazG_Nterm"/>
    <property type="match status" value="1"/>
</dbReference>
<dbReference type="AlphaFoldDB" id="A0A2N6PE96"/>
<dbReference type="GO" id="GO:0006203">
    <property type="term" value="P:dGTP catabolic process"/>
    <property type="evidence" value="ECO:0007669"/>
    <property type="project" value="TreeGrafter"/>
</dbReference>
<dbReference type="Proteomes" id="UP000235703">
    <property type="component" value="Unassembled WGS sequence"/>
</dbReference>
<evidence type="ECO:0000259" key="2">
    <source>
        <dbReference type="Pfam" id="PF03819"/>
    </source>
</evidence>
<feature type="region of interest" description="Disordered" evidence="1">
    <location>
        <begin position="210"/>
        <end position="248"/>
    </location>
</feature>
<reference evidence="3 4" key="1">
    <citation type="submission" date="2017-09" db="EMBL/GenBank/DDBJ databases">
        <title>Bacterial strain isolated from the female urinary microbiota.</title>
        <authorList>
            <person name="Thomas-White K."/>
            <person name="Kumar N."/>
            <person name="Forster S."/>
            <person name="Putonti C."/>
            <person name="Lawley T."/>
            <person name="Wolfe A.J."/>
        </authorList>
    </citation>
    <scope>NUCLEOTIDE SEQUENCE [LARGE SCALE GENOMIC DNA]</scope>
    <source>
        <strain evidence="3 4">UMB0680</strain>
    </source>
</reference>
<organism evidence="3 4">
    <name type="scientific">Brevibacterium luteolum</name>
    <dbReference type="NCBI Taxonomy" id="199591"/>
    <lineage>
        <taxon>Bacteria</taxon>
        <taxon>Bacillati</taxon>
        <taxon>Actinomycetota</taxon>
        <taxon>Actinomycetes</taxon>
        <taxon>Micrococcales</taxon>
        <taxon>Brevibacteriaceae</taxon>
        <taxon>Brevibacterium</taxon>
    </lineage>
</organism>
<dbReference type="EMBL" id="PNFZ01000011">
    <property type="protein sequence ID" value="PMB96997.1"/>
    <property type="molecule type" value="Genomic_DNA"/>
</dbReference>
<dbReference type="GO" id="GO:0046081">
    <property type="term" value="P:dUTP catabolic process"/>
    <property type="evidence" value="ECO:0007669"/>
    <property type="project" value="TreeGrafter"/>
</dbReference>
<dbReference type="GO" id="GO:0046061">
    <property type="term" value="P:dATP catabolic process"/>
    <property type="evidence" value="ECO:0007669"/>
    <property type="project" value="TreeGrafter"/>
</dbReference>
<dbReference type="PANTHER" id="PTHR30522:SF0">
    <property type="entry name" value="NUCLEOSIDE TRIPHOSPHATE PYROPHOSPHOHYDROLASE"/>
    <property type="match status" value="1"/>
</dbReference>
<evidence type="ECO:0000313" key="4">
    <source>
        <dbReference type="Proteomes" id="UP000235703"/>
    </source>
</evidence>
<dbReference type="GO" id="GO:0046047">
    <property type="term" value="P:TTP catabolic process"/>
    <property type="evidence" value="ECO:0007669"/>
    <property type="project" value="TreeGrafter"/>
</dbReference>
<dbReference type="InterPro" id="IPR011551">
    <property type="entry name" value="NTP_PyrPHydrolase_MazG"/>
</dbReference>
<protein>
    <recommendedName>
        <fullName evidence="2">NTP pyrophosphohydrolase MazG-like domain-containing protein</fullName>
    </recommendedName>
</protein>
<keyword evidence="4" id="KW-1185">Reference proteome</keyword>
<dbReference type="PANTHER" id="PTHR30522">
    <property type="entry name" value="NUCLEOSIDE TRIPHOSPHATE PYROPHOSPHOHYDROLASE"/>
    <property type="match status" value="1"/>
</dbReference>
<feature type="compositionally biased region" description="Acidic residues" evidence="1">
    <location>
        <begin position="297"/>
        <end position="306"/>
    </location>
</feature>
<evidence type="ECO:0000313" key="3">
    <source>
        <dbReference type="EMBL" id="PMB96997.1"/>
    </source>
</evidence>
<dbReference type="GO" id="GO:0046076">
    <property type="term" value="P:dTTP catabolic process"/>
    <property type="evidence" value="ECO:0007669"/>
    <property type="project" value="TreeGrafter"/>
</dbReference>